<reference evidence="2" key="1">
    <citation type="submission" date="2021-01" db="EMBL/GenBank/DDBJ databases">
        <title>Metabolic potential, ecology and presence of endohyphal bacteria is reflected in genomic diversity of Mucoromycotina.</title>
        <authorList>
            <person name="Muszewska A."/>
            <person name="Okrasinska A."/>
            <person name="Steczkiewicz K."/>
            <person name="Drgas O."/>
            <person name="Orlowska M."/>
            <person name="Perlinska-Lenart U."/>
            <person name="Aleksandrzak-Piekarczyk T."/>
            <person name="Szatraj K."/>
            <person name="Zielenkiewicz U."/>
            <person name="Pilsyk S."/>
            <person name="Malc E."/>
            <person name="Mieczkowski P."/>
            <person name="Kruszewska J.S."/>
            <person name="Biernat P."/>
            <person name="Pawlowska J."/>
        </authorList>
    </citation>
    <scope>NUCLEOTIDE SEQUENCE</scope>
    <source>
        <strain evidence="2">WA0000018081</strain>
    </source>
</reference>
<name>A0A8H7SKW2_9FUNG</name>
<evidence type="ECO:0000256" key="1">
    <source>
        <dbReference type="SAM" id="MobiDB-lite"/>
    </source>
</evidence>
<keyword evidence="3" id="KW-1185">Reference proteome</keyword>
<dbReference type="Proteomes" id="UP000613177">
    <property type="component" value="Unassembled WGS sequence"/>
</dbReference>
<dbReference type="EMBL" id="JAEPRE010000235">
    <property type="protein sequence ID" value="KAG2229903.1"/>
    <property type="molecule type" value="Genomic_DNA"/>
</dbReference>
<sequence length="166" mass="18638">MNNNNNSATYNNNHTKTLKRKRTMKTVQFSSKVTVLETYSSEEYDRTDIFSTPILYKINPNIIRSTPQLSLSIDTPHLIQDEGEISSADVSPNTPPASITGADEYFLTSMNKKKKKQRPILSVNTTMCADPLFFTSLTTNYKNDTNNTTTNDSQNDFLVPISATVL</sequence>
<accession>A0A8H7SKW2</accession>
<evidence type="ECO:0000313" key="2">
    <source>
        <dbReference type="EMBL" id="KAG2229903.1"/>
    </source>
</evidence>
<dbReference type="OrthoDB" id="2366767at2759"/>
<feature type="compositionally biased region" description="Low complexity" evidence="1">
    <location>
        <begin position="1"/>
        <end position="15"/>
    </location>
</feature>
<evidence type="ECO:0000313" key="3">
    <source>
        <dbReference type="Proteomes" id="UP000613177"/>
    </source>
</evidence>
<protein>
    <submittedName>
        <fullName evidence="2">Uncharacterized protein</fullName>
    </submittedName>
</protein>
<gene>
    <name evidence="2" type="ORF">INT48_008278</name>
</gene>
<organism evidence="2 3">
    <name type="scientific">Thamnidium elegans</name>
    <dbReference type="NCBI Taxonomy" id="101142"/>
    <lineage>
        <taxon>Eukaryota</taxon>
        <taxon>Fungi</taxon>
        <taxon>Fungi incertae sedis</taxon>
        <taxon>Mucoromycota</taxon>
        <taxon>Mucoromycotina</taxon>
        <taxon>Mucoromycetes</taxon>
        <taxon>Mucorales</taxon>
        <taxon>Mucorineae</taxon>
        <taxon>Mucoraceae</taxon>
        <taxon>Thamnidium</taxon>
    </lineage>
</organism>
<feature type="region of interest" description="Disordered" evidence="1">
    <location>
        <begin position="1"/>
        <end position="22"/>
    </location>
</feature>
<proteinExistence type="predicted"/>
<comment type="caution">
    <text evidence="2">The sequence shown here is derived from an EMBL/GenBank/DDBJ whole genome shotgun (WGS) entry which is preliminary data.</text>
</comment>
<dbReference type="AlphaFoldDB" id="A0A8H7SKW2"/>